<organism evidence="3 4">
    <name type="scientific">Bacteroides uniformis</name>
    <dbReference type="NCBI Taxonomy" id="820"/>
    <lineage>
        <taxon>Bacteria</taxon>
        <taxon>Pseudomonadati</taxon>
        <taxon>Bacteroidota</taxon>
        <taxon>Bacteroidia</taxon>
        <taxon>Bacteroidales</taxon>
        <taxon>Bacteroidaceae</taxon>
        <taxon>Bacteroides</taxon>
    </lineage>
</organism>
<feature type="domain" description="Glycosyltransferase 2-like" evidence="1">
    <location>
        <begin position="3"/>
        <end position="160"/>
    </location>
</feature>
<dbReference type="InterPro" id="IPR050834">
    <property type="entry name" value="Glycosyltransf_2"/>
</dbReference>
<name>A0A3E4XEL5_BACUN</name>
<dbReference type="CDD" id="cd04196">
    <property type="entry name" value="GT_2_like_d"/>
    <property type="match status" value="1"/>
</dbReference>
<dbReference type="PANTHER" id="PTHR43685">
    <property type="entry name" value="GLYCOSYLTRANSFERASE"/>
    <property type="match status" value="1"/>
</dbReference>
<keyword evidence="3" id="KW-0808">Transferase</keyword>
<dbReference type="InterPro" id="IPR001173">
    <property type="entry name" value="Glyco_trans_2-like"/>
</dbReference>
<comment type="caution">
    <text evidence="3">The sequence shown here is derived from an EMBL/GenBank/DDBJ whole genome shotgun (WGS) entry which is preliminary data.</text>
</comment>
<reference evidence="3 4" key="1">
    <citation type="submission" date="2018-08" db="EMBL/GenBank/DDBJ databases">
        <title>A genome reference for cultivated species of the human gut microbiota.</title>
        <authorList>
            <person name="Zou Y."/>
            <person name="Xue W."/>
            <person name="Luo G."/>
        </authorList>
    </citation>
    <scope>NUCLEOTIDE SEQUENCE [LARGE SCALE GENOMIC DNA]</scope>
    <source>
        <strain evidence="3 4">OM07-9</strain>
    </source>
</reference>
<proteinExistence type="predicted"/>
<dbReference type="Proteomes" id="UP000466952">
    <property type="component" value="Unassembled WGS sequence"/>
</dbReference>
<dbReference type="Proteomes" id="UP000261295">
    <property type="component" value="Unassembled WGS sequence"/>
</dbReference>
<dbReference type="Pfam" id="PF00535">
    <property type="entry name" value="Glycos_transf_2"/>
    <property type="match status" value="1"/>
</dbReference>
<reference evidence="2 5" key="2">
    <citation type="journal article" date="2019" name="Nat. Med.">
        <title>A library of human gut bacterial isolates paired with longitudinal multiomics data enables mechanistic microbiome research.</title>
        <authorList>
            <person name="Poyet M."/>
            <person name="Groussin M."/>
            <person name="Gibbons S.M."/>
            <person name="Avila-Pacheco J."/>
            <person name="Jiang X."/>
            <person name="Kearney S.M."/>
            <person name="Perrotta A.R."/>
            <person name="Berdy B."/>
            <person name="Zhao S."/>
            <person name="Lieberman T.D."/>
            <person name="Swanson P.K."/>
            <person name="Smith M."/>
            <person name="Roesemann S."/>
            <person name="Alexander J.E."/>
            <person name="Rich S.A."/>
            <person name="Livny J."/>
            <person name="Vlamakis H."/>
            <person name="Clish C."/>
            <person name="Bullock K."/>
            <person name="Deik A."/>
            <person name="Scott J."/>
            <person name="Pierce K.A."/>
            <person name="Xavier R.J."/>
            <person name="Alm E.J."/>
        </authorList>
    </citation>
    <scope>NUCLEOTIDE SEQUENCE [LARGE SCALE GENOMIC DNA]</scope>
    <source>
        <strain evidence="2 5">BIOML-A11</strain>
    </source>
</reference>
<dbReference type="AlphaFoldDB" id="A0A3E4XEL5"/>
<dbReference type="RefSeq" id="WP_005832332.1">
    <property type="nucleotide sequence ID" value="NZ_JADNEN010000029.1"/>
</dbReference>
<dbReference type="PANTHER" id="PTHR43685:SF11">
    <property type="entry name" value="GLYCOSYLTRANSFERASE TAGX-RELATED"/>
    <property type="match status" value="1"/>
</dbReference>
<dbReference type="Gene3D" id="3.90.550.10">
    <property type="entry name" value="Spore Coat Polysaccharide Biosynthesis Protein SpsA, Chain A"/>
    <property type="match status" value="1"/>
</dbReference>
<evidence type="ECO:0000313" key="2">
    <source>
        <dbReference type="EMBL" id="KAB4213097.1"/>
    </source>
</evidence>
<evidence type="ECO:0000313" key="5">
    <source>
        <dbReference type="Proteomes" id="UP000466952"/>
    </source>
</evidence>
<dbReference type="InterPro" id="IPR029044">
    <property type="entry name" value="Nucleotide-diphossugar_trans"/>
</dbReference>
<dbReference type="SUPFAM" id="SSF53448">
    <property type="entry name" value="Nucleotide-diphospho-sugar transferases"/>
    <property type="match status" value="1"/>
</dbReference>
<dbReference type="GO" id="GO:0016740">
    <property type="term" value="F:transferase activity"/>
    <property type="evidence" value="ECO:0007669"/>
    <property type="project" value="UniProtKB-KW"/>
</dbReference>
<dbReference type="EMBL" id="WCTR01000006">
    <property type="protein sequence ID" value="KAB4213097.1"/>
    <property type="molecule type" value="Genomic_DNA"/>
</dbReference>
<gene>
    <name evidence="3" type="ORF">DXC07_16845</name>
    <name evidence="2" type="ORF">GAP55_09785</name>
</gene>
<evidence type="ECO:0000313" key="3">
    <source>
        <dbReference type="EMBL" id="RGM52925.1"/>
    </source>
</evidence>
<accession>A0A3E4XEL5</accession>
<evidence type="ECO:0000313" key="4">
    <source>
        <dbReference type="Proteomes" id="UP000261295"/>
    </source>
</evidence>
<dbReference type="EMBL" id="QSTL01000019">
    <property type="protein sequence ID" value="RGM52925.1"/>
    <property type="molecule type" value="Genomic_DNA"/>
</dbReference>
<sequence length="248" mass="28402">MISVCIATYNGGKYIKEQLDSILFQLGKDDEVIISDDSSTDDTLSILESYHDERIVILTNQKFHSPVYNFENALKSAKGDFIFLSDQDDIWEPTKVEVMLDSLKFKSLVVSDCCVIDQHKKIVCDSLFNSKIPTVGILSNILHNHYIGCCMAFRREVLNKALPFPPSLAMHDIWIGLCAATFYSATFIPNRLIKYRRHGNNASPELGKSDLPLLYRIQYRWILIMALLRRILQKNCTFSKRSQITNNI</sequence>
<evidence type="ECO:0000259" key="1">
    <source>
        <dbReference type="Pfam" id="PF00535"/>
    </source>
</evidence>
<protein>
    <submittedName>
        <fullName evidence="3">Glycosyltransferase family 2 protein</fullName>
    </submittedName>
</protein>